<gene>
    <name evidence="1" type="ORF">CDAR_416171</name>
</gene>
<evidence type="ECO:0000313" key="2">
    <source>
        <dbReference type="Proteomes" id="UP001054837"/>
    </source>
</evidence>
<comment type="caution">
    <text evidence="1">The sequence shown here is derived from an EMBL/GenBank/DDBJ whole genome shotgun (WGS) entry which is preliminary data.</text>
</comment>
<name>A0AAV4W736_9ARAC</name>
<proteinExistence type="predicted"/>
<reference evidence="1 2" key="1">
    <citation type="submission" date="2021-06" db="EMBL/GenBank/DDBJ databases">
        <title>Caerostris darwini draft genome.</title>
        <authorList>
            <person name="Kono N."/>
            <person name="Arakawa K."/>
        </authorList>
    </citation>
    <scope>NUCLEOTIDE SEQUENCE [LARGE SCALE GENOMIC DNA]</scope>
</reference>
<sequence>MMSYRLWHSSLLTDVNDHPVDMHNLKKRTTIFHPMKVSPISASVTPGGAEPPTDIPNIQRNVNCFVTSGIANCIYNDHCLVNWLSLVSLALRAVDSHRGV</sequence>
<dbReference type="AlphaFoldDB" id="A0AAV4W736"/>
<evidence type="ECO:0000313" key="1">
    <source>
        <dbReference type="EMBL" id="GIY77659.1"/>
    </source>
</evidence>
<keyword evidence="2" id="KW-1185">Reference proteome</keyword>
<protein>
    <submittedName>
        <fullName evidence="1">Uncharacterized protein</fullName>
    </submittedName>
</protein>
<accession>A0AAV4W736</accession>
<dbReference type="Proteomes" id="UP001054837">
    <property type="component" value="Unassembled WGS sequence"/>
</dbReference>
<dbReference type="EMBL" id="BPLQ01014154">
    <property type="protein sequence ID" value="GIY77659.1"/>
    <property type="molecule type" value="Genomic_DNA"/>
</dbReference>
<organism evidence="1 2">
    <name type="scientific">Caerostris darwini</name>
    <dbReference type="NCBI Taxonomy" id="1538125"/>
    <lineage>
        <taxon>Eukaryota</taxon>
        <taxon>Metazoa</taxon>
        <taxon>Ecdysozoa</taxon>
        <taxon>Arthropoda</taxon>
        <taxon>Chelicerata</taxon>
        <taxon>Arachnida</taxon>
        <taxon>Araneae</taxon>
        <taxon>Araneomorphae</taxon>
        <taxon>Entelegynae</taxon>
        <taxon>Araneoidea</taxon>
        <taxon>Araneidae</taxon>
        <taxon>Caerostris</taxon>
    </lineage>
</organism>